<name>A0ABM1I6K3_POLDO</name>
<dbReference type="Pfam" id="PF25372">
    <property type="entry name" value="DUF7885"/>
    <property type="match status" value="1"/>
</dbReference>
<dbReference type="PANTHER" id="PTHR13318">
    <property type="entry name" value="PARTNER OF PAIRED, ISOFORM B-RELATED"/>
    <property type="match status" value="1"/>
</dbReference>
<organism evidence="6 7">
    <name type="scientific">Polistes dominula</name>
    <name type="common">European paper wasp</name>
    <name type="synonym">Vespa dominula</name>
    <dbReference type="NCBI Taxonomy" id="743375"/>
    <lineage>
        <taxon>Eukaryota</taxon>
        <taxon>Metazoa</taxon>
        <taxon>Ecdysozoa</taxon>
        <taxon>Arthropoda</taxon>
        <taxon>Hexapoda</taxon>
        <taxon>Insecta</taxon>
        <taxon>Pterygota</taxon>
        <taxon>Neoptera</taxon>
        <taxon>Endopterygota</taxon>
        <taxon>Hymenoptera</taxon>
        <taxon>Apocrita</taxon>
        <taxon>Aculeata</taxon>
        <taxon>Vespoidea</taxon>
        <taxon>Vespidae</taxon>
        <taxon>Polistinae</taxon>
        <taxon>Polistini</taxon>
        <taxon>Polistes</taxon>
    </lineage>
</organism>
<dbReference type="SMART" id="SM00367">
    <property type="entry name" value="LRR_CC"/>
    <property type="match status" value="6"/>
</dbReference>
<dbReference type="Gene3D" id="3.30.70.330">
    <property type="match status" value="1"/>
</dbReference>
<dbReference type="CDD" id="cd00590">
    <property type="entry name" value="RRM_SF"/>
    <property type="match status" value="1"/>
</dbReference>
<evidence type="ECO:0000313" key="7">
    <source>
        <dbReference type="RefSeq" id="XP_015175840.1"/>
    </source>
</evidence>
<keyword evidence="2 3" id="KW-0694">RNA-binding</keyword>
<dbReference type="Gene3D" id="3.80.10.10">
    <property type="entry name" value="Ribonuclease Inhibitor"/>
    <property type="match status" value="3"/>
</dbReference>
<evidence type="ECO:0000256" key="2">
    <source>
        <dbReference type="ARBA" id="ARBA00022884"/>
    </source>
</evidence>
<keyword evidence="6" id="KW-1185">Reference proteome</keyword>
<sequence length="582" mass="66130">MNKIEFFCEALKRIRAETENGADRITEEGVLPTTINGTPIRKLFVCNIAQRTTFKDLNALFSEYGKVESVYLNPTSSRSNYAFVTFSTVMGAIRAREAGSNKRIHLHSRDLKVMPADPWHQPDKTQFKNNNSTKDSNKSREMSSTNKTDQDTVDNSTIASINVLNDDCLIHIFLYLPIMDKIAIERVCQRWKDVSKKSWYSVKKLDLSNHTWGILSDYKKINTSDLRQVLLRCGRFLTQIDFPHKYPSLTRSTLLIIAKLCPNLEIVDFSGIELSSSGLELLADNCTNIKKLSLAFYPCSSSLIDKDLSLLFRMCKRLTSVSLREMRISGKCLGFLSSDTLEELVLTACNNITPRHFINVLENQKNLKKLVINKSTFFIGVLLEAMAKYCTNLQQFELTNVDFCEFYYRDSNILHLTKFVNLETLILSTNNFVDNFLLIALASTCTKLTYLDIENCNKVTDTGLQAVATLPKLETLIINYLNEITAIGLDNMCSLRRLECKYCVSILDTGLTTLIHKSPNLELLDITGCDQITNDTITVAEYVTSRRSNNIVLKIYMAGTRVTRHYHASPNLMLLRINTTDM</sequence>
<dbReference type="SMART" id="SM00256">
    <property type="entry name" value="FBOX"/>
    <property type="match status" value="1"/>
</dbReference>
<dbReference type="SUPFAM" id="SSF81383">
    <property type="entry name" value="F-box domain"/>
    <property type="match status" value="1"/>
</dbReference>
<feature type="compositionally biased region" description="Polar residues" evidence="4">
    <location>
        <begin position="142"/>
        <end position="151"/>
    </location>
</feature>
<dbReference type="PROSITE" id="PS50102">
    <property type="entry name" value="RRM"/>
    <property type="match status" value="1"/>
</dbReference>
<evidence type="ECO:0000256" key="4">
    <source>
        <dbReference type="SAM" id="MobiDB-lite"/>
    </source>
</evidence>
<reference evidence="7" key="1">
    <citation type="submission" date="2025-08" db="UniProtKB">
        <authorList>
            <consortium name="RefSeq"/>
        </authorList>
    </citation>
    <scope>IDENTIFICATION</scope>
    <source>
        <tissue evidence="7">Whole body</tissue>
    </source>
</reference>
<dbReference type="InterPro" id="IPR036047">
    <property type="entry name" value="F-box-like_dom_sf"/>
</dbReference>
<proteinExistence type="predicted"/>
<dbReference type="Proteomes" id="UP000694924">
    <property type="component" value="Unplaced"/>
</dbReference>
<evidence type="ECO:0000259" key="5">
    <source>
        <dbReference type="PROSITE" id="PS50102"/>
    </source>
</evidence>
<dbReference type="InterPro" id="IPR035979">
    <property type="entry name" value="RBD_domain_sf"/>
</dbReference>
<gene>
    <name evidence="7" type="primary">LOC107066089</name>
</gene>
<dbReference type="PANTHER" id="PTHR13318:SF95">
    <property type="entry name" value="F-BOX PROTEIN YLR352W"/>
    <property type="match status" value="1"/>
</dbReference>
<accession>A0ABM1I6K3</accession>
<dbReference type="InterPro" id="IPR057207">
    <property type="entry name" value="FBXL15_LRR"/>
</dbReference>
<dbReference type="SUPFAM" id="SSF54928">
    <property type="entry name" value="RNA-binding domain, RBD"/>
    <property type="match status" value="1"/>
</dbReference>
<dbReference type="RefSeq" id="XP_015175840.1">
    <property type="nucleotide sequence ID" value="XM_015320354.1"/>
</dbReference>
<dbReference type="Pfam" id="PF00646">
    <property type="entry name" value="F-box"/>
    <property type="match status" value="1"/>
</dbReference>
<evidence type="ECO:0000256" key="1">
    <source>
        <dbReference type="ARBA" id="ARBA00022786"/>
    </source>
</evidence>
<dbReference type="InterPro" id="IPR000504">
    <property type="entry name" value="RRM_dom"/>
</dbReference>
<dbReference type="InterPro" id="IPR001810">
    <property type="entry name" value="F-box_dom"/>
</dbReference>
<dbReference type="InterPro" id="IPR012677">
    <property type="entry name" value="Nucleotide-bd_a/b_plait_sf"/>
</dbReference>
<dbReference type="GeneID" id="107066089"/>
<evidence type="ECO:0000313" key="6">
    <source>
        <dbReference type="Proteomes" id="UP000694924"/>
    </source>
</evidence>
<dbReference type="SUPFAM" id="SSF52047">
    <property type="entry name" value="RNI-like"/>
    <property type="match status" value="1"/>
</dbReference>
<feature type="region of interest" description="Disordered" evidence="4">
    <location>
        <begin position="114"/>
        <end position="151"/>
    </location>
</feature>
<dbReference type="InterPro" id="IPR006553">
    <property type="entry name" value="Leu-rich_rpt_Cys-con_subtyp"/>
</dbReference>
<dbReference type="SMART" id="SM00360">
    <property type="entry name" value="RRM"/>
    <property type="match status" value="1"/>
</dbReference>
<protein>
    <submittedName>
        <fullName evidence="7">F-box protein SKIP2-like isoform X1</fullName>
    </submittedName>
</protein>
<feature type="domain" description="RRM" evidence="5">
    <location>
        <begin position="41"/>
        <end position="118"/>
    </location>
</feature>
<dbReference type="Pfam" id="PF00076">
    <property type="entry name" value="RRM_1"/>
    <property type="match status" value="1"/>
</dbReference>
<dbReference type="InterPro" id="IPR032675">
    <property type="entry name" value="LRR_dom_sf"/>
</dbReference>
<keyword evidence="1" id="KW-0833">Ubl conjugation pathway</keyword>
<evidence type="ECO:0000256" key="3">
    <source>
        <dbReference type="PROSITE-ProRule" id="PRU00176"/>
    </source>
</evidence>